<protein>
    <recommendedName>
        <fullName evidence="1">BMC domain-containing protein</fullName>
    </recommendedName>
</protein>
<accession>A0A382ENT7</accession>
<dbReference type="PANTHER" id="PTHR33941">
    <property type="entry name" value="PROPANEDIOL UTILIZATION PROTEIN PDUA"/>
    <property type="match status" value="1"/>
</dbReference>
<gene>
    <name evidence="2" type="ORF">METZ01_LOCUS204846</name>
</gene>
<dbReference type="InterPro" id="IPR050575">
    <property type="entry name" value="BMC_shell"/>
</dbReference>
<dbReference type="Pfam" id="PF00936">
    <property type="entry name" value="BMC"/>
    <property type="match status" value="1"/>
</dbReference>
<dbReference type="AlphaFoldDB" id="A0A382ENT7"/>
<dbReference type="InterPro" id="IPR044872">
    <property type="entry name" value="CcmK/CsoS1_BMC"/>
</dbReference>
<dbReference type="PANTHER" id="PTHR33941:SF11">
    <property type="entry name" value="BACTERIAL MICROCOMPARTMENT SHELL PROTEIN PDUJ"/>
    <property type="match status" value="1"/>
</dbReference>
<sequence length="155" mass="15998">MSDSAIGLIETRGLIGVLEAADTAAKAADVQLLGIDRIGGGIVSVRFRGDTASVQAAVSAASEAVRRVSELISAHVIPSPAIDVEGVLRTVPPSPSSEPLSEDLRSLPVARLRQLARKTPGVPLQGRQISRANKDKLLDALRAAHGSVVPGADSK</sequence>
<dbReference type="Gene3D" id="3.30.70.1710">
    <property type="match status" value="1"/>
</dbReference>
<dbReference type="InterPro" id="IPR037233">
    <property type="entry name" value="CcmK-like_sf"/>
</dbReference>
<dbReference type="EMBL" id="UINC01045339">
    <property type="protein sequence ID" value="SVB51992.1"/>
    <property type="molecule type" value="Genomic_DNA"/>
</dbReference>
<dbReference type="GO" id="GO:0031469">
    <property type="term" value="C:bacterial microcompartment"/>
    <property type="evidence" value="ECO:0007669"/>
    <property type="project" value="InterPro"/>
</dbReference>
<feature type="domain" description="BMC" evidence="1">
    <location>
        <begin position="5"/>
        <end position="89"/>
    </location>
</feature>
<dbReference type="PROSITE" id="PS51930">
    <property type="entry name" value="BMC_2"/>
    <property type="match status" value="1"/>
</dbReference>
<proteinExistence type="predicted"/>
<reference evidence="2" key="1">
    <citation type="submission" date="2018-05" db="EMBL/GenBank/DDBJ databases">
        <authorList>
            <person name="Lanie J.A."/>
            <person name="Ng W.-L."/>
            <person name="Kazmierczak K.M."/>
            <person name="Andrzejewski T.M."/>
            <person name="Davidsen T.M."/>
            <person name="Wayne K.J."/>
            <person name="Tettelin H."/>
            <person name="Glass J.I."/>
            <person name="Rusch D."/>
            <person name="Podicherti R."/>
            <person name="Tsui H.-C.T."/>
            <person name="Winkler M.E."/>
        </authorList>
    </citation>
    <scope>NUCLEOTIDE SEQUENCE</scope>
</reference>
<organism evidence="2">
    <name type="scientific">marine metagenome</name>
    <dbReference type="NCBI Taxonomy" id="408172"/>
    <lineage>
        <taxon>unclassified sequences</taxon>
        <taxon>metagenomes</taxon>
        <taxon>ecological metagenomes</taxon>
    </lineage>
</organism>
<dbReference type="InterPro" id="IPR000249">
    <property type="entry name" value="BMC_dom"/>
</dbReference>
<name>A0A382ENT7_9ZZZZ</name>
<dbReference type="SUPFAM" id="SSF143414">
    <property type="entry name" value="CcmK-like"/>
    <property type="match status" value="1"/>
</dbReference>
<evidence type="ECO:0000259" key="1">
    <source>
        <dbReference type="PROSITE" id="PS51930"/>
    </source>
</evidence>
<dbReference type="CDD" id="cd07045">
    <property type="entry name" value="BMC_CcmK_like"/>
    <property type="match status" value="1"/>
</dbReference>
<evidence type="ECO:0000313" key="2">
    <source>
        <dbReference type="EMBL" id="SVB51992.1"/>
    </source>
</evidence>
<dbReference type="SMART" id="SM00877">
    <property type="entry name" value="BMC"/>
    <property type="match status" value="1"/>
</dbReference>